<comment type="caution">
    <text evidence="6">The sequence shown here is derived from an EMBL/GenBank/DDBJ whole genome shotgun (WGS) entry which is preliminary data.</text>
</comment>
<feature type="transmembrane region" description="Helical" evidence="5">
    <location>
        <begin position="69"/>
        <end position="93"/>
    </location>
</feature>
<dbReference type="InterPro" id="IPR035952">
    <property type="entry name" value="Rhomboid-like_sf"/>
</dbReference>
<evidence type="ECO:0000313" key="7">
    <source>
        <dbReference type="Proteomes" id="UP000286208"/>
    </source>
</evidence>
<feature type="transmembrane region" description="Helical" evidence="5">
    <location>
        <begin position="166"/>
        <end position="186"/>
    </location>
</feature>
<dbReference type="SUPFAM" id="SSF144091">
    <property type="entry name" value="Rhomboid-like"/>
    <property type="match status" value="1"/>
</dbReference>
<dbReference type="Pfam" id="PF20401">
    <property type="entry name" value="Rhomboid_2"/>
    <property type="match status" value="1"/>
</dbReference>
<dbReference type="EMBL" id="RKLP01000007">
    <property type="protein sequence ID" value="RVW08779.1"/>
    <property type="molecule type" value="Genomic_DNA"/>
</dbReference>
<evidence type="ECO:0000256" key="5">
    <source>
        <dbReference type="SAM" id="Phobius"/>
    </source>
</evidence>
<accession>A0A438BCR1</accession>
<evidence type="ECO:0000256" key="3">
    <source>
        <dbReference type="ARBA" id="ARBA00022989"/>
    </source>
</evidence>
<feature type="transmembrane region" description="Helical" evidence="5">
    <location>
        <begin position="27"/>
        <end position="48"/>
    </location>
</feature>
<keyword evidence="7" id="KW-1185">Reference proteome</keyword>
<evidence type="ECO:0000313" key="6">
    <source>
        <dbReference type="EMBL" id="RVW08779.1"/>
    </source>
</evidence>
<evidence type="ECO:0000256" key="2">
    <source>
        <dbReference type="ARBA" id="ARBA00022692"/>
    </source>
</evidence>
<dbReference type="Proteomes" id="UP000286208">
    <property type="component" value="Unassembled WGS sequence"/>
</dbReference>
<dbReference type="GO" id="GO:0016020">
    <property type="term" value="C:membrane"/>
    <property type="evidence" value="ECO:0007669"/>
    <property type="project" value="UniProtKB-SubCell"/>
</dbReference>
<sequence>MDAERRFRAAGVPAAVWAYVRRAPGTFVWLAILLVTSIVMNRLSPTALNDVLGDRSTNLHHLREDPIRVLVSSAFWLAGGSWLSYLVLFNLFHVPVERWLGTWRWLTVVVVAHVGATYLSEGVLYLAIQNGRAPESAVNTLDVGVSYALAGVMAVLTYRIAPPWRYLYAIGVLLVYSLPLLGGLTFTDIGHFTATLIGFACYPLTRARPETWDPEEWASSIRARVVAHR</sequence>
<gene>
    <name evidence="6" type="ORF">EGT67_14750</name>
</gene>
<evidence type="ECO:0000256" key="4">
    <source>
        <dbReference type="ARBA" id="ARBA00023136"/>
    </source>
</evidence>
<name>A0A438BCR1_9NOCA</name>
<evidence type="ECO:0000256" key="1">
    <source>
        <dbReference type="ARBA" id="ARBA00004141"/>
    </source>
</evidence>
<organism evidence="6 7">
    <name type="scientific">Prescottella agglutinans</name>
    <dbReference type="NCBI Taxonomy" id="1644129"/>
    <lineage>
        <taxon>Bacteria</taxon>
        <taxon>Bacillati</taxon>
        <taxon>Actinomycetota</taxon>
        <taxon>Actinomycetes</taxon>
        <taxon>Mycobacteriales</taxon>
        <taxon>Nocardiaceae</taxon>
        <taxon>Prescottella</taxon>
    </lineage>
</organism>
<reference evidence="6 7" key="1">
    <citation type="submission" date="2018-11" db="EMBL/GenBank/DDBJ databases">
        <title>Rhodococcus spongicola sp. nov. and Rhodococcus xishaensis sp. nov. from marine sponges.</title>
        <authorList>
            <person name="Li L."/>
            <person name="Lin H.W."/>
        </authorList>
    </citation>
    <scope>NUCLEOTIDE SEQUENCE [LARGE SCALE GENOMIC DNA]</scope>
    <source>
        <strain evidence="6 7">CCTCC AB2014297</strain>
    </source>
</reference>
<keyword evidence="4 5" id="KW-0472">Membrane</keyword>
<dbReference type="RefSeq" id="WP_127916836.1">
    <property type="nucleotide sequence ID" value="NZ_RKLP01000007.1"/>
</dbReference>
<keyword evidence="3 5" id="KW-1133">Transmembrane helix</keyword>
<feature type="transmembrane region" description="Helical" evidence="5">
    <location>
        <begin position="105"/>
        <end position="128"/>
    </location>
</feature>
<evidence type="ECO:0008006" key="8">
    <source>
        <dbReference type="Google" id="ProtNLM"/>
    </source>
</evidence>
<comment type="subcellular location">
    <subcellularLocation>
        <location evidence="1">Membrane</location>
        <topology evidence="1">Multi-pass membrane protein</topology>
    </subcellularLocation>
</comment>
<dbReference type="OrthoDB" id="4827451at2"/>
<dbReference type="AlphaFoldDB" id="A0A438BCR1"/>
<protein>
    <recommendedName>
        <fullName evidence="8">Rhomboid family intramembrane serine protease</fullName>
    </recommendedName>
</protein>
<dbReference type="Gene3D" id="1.20.1540.10">
    <property type="entry name" value="Rhomboid-like"/>
    <property type="match status" value="1"/>
</dbReference>
<proteinExistence type="predicted"/>
<keyword evidence="2 5" id="KW-0812">Transmembrane</keyword>
<feature type="transmembrane region" description="Helical" evidence="5">
    <location>
        <begin position="140"/>
        <end position="160"/>
    </location>
</feature>
<dbReference type="InterPro" id="IPR046862">
    <property type="entry name" value="Rhomboid_2"/>
</dbReference>